<evidence type="ECO:0000256" key="13">
    <source>
        <dbReference type="ARBA" id="ARBA00022723"/>
    </source>
</evidence>
<dbReference type="GO" id="GO:0009896">
    <property type="term" value="P:positive regulation of catabolic process"/>
    <property type="evidence" value="ECO:0007669"/>
    <property type="project" value="UniProtKB-ARBA"/>
</dbReference>
<protein>
    <recommendedName>
        <fullName evidence="12">Ribulose-phosphate 3-epimerase</fullName>
        <ecNumber evidence="11">5.1.3.1</ecNumber>
    </recommendedName>
    <alternativeName>
        <fullName evidence="22">Pentose-5-phosphate 3-epimerase</fullName>
    </alternativeName>
    <alternativeName>
        <fullName evidence="21">RPE</fullName>
    </alternativeName>
    <alternativeName>
        <fullName evidence="25">uS12 prolyl 3,4-dihydroxylase</fullName>
    </alternativeName>
</protein>
<dbReference type="PROSITE" id="PS51471">
    <property type="entry name" value="FE2OG_OXY"/>
    <property type="match status" value="1"/>
</dbReference>
<dbReference type="Pfam" id="PF10637">
    <property type="entry name" value="Ofd1_CTDD"/>
    <property type="match status" value="1"/>
</dbReference>
<comment type="catalytic activity">
    <reaction evidence="1">
        <text>D-ribulose 5-phosphate = D-xylulose 5-phosphate</text>
        <dbReference type="Rhea" id="RHEA:13677"/>
        <dbReference type="ChEBI" id="CHEBI:57737"/>
        <dbReference type="ChEBI" id="CHEBI:58121"/>
        <dbReference type="EC" id="5.1.3.1"/>
    </reaction>
</comment>
<dbReference type="InterPro" id="IPR005123">
    <property type="entry name" value="Oxoglu/Fe-dep_dioxygenase_dom"/>
</dbReference>
<dbReference type="GO" id="GO:0006449">
    <property type="term" value="P:regulation of translational termination"/>
    <property type="evidence" value="ECO:0007669"/>
    <property type="project" value="TreeGrafter"/>
</dbReference>
<evidence type="ECO:0000256" key="2">
    <source>
        <dbReference type="ARBA" id="ARBA00001936"/>
    </source>
</evidence>
<dbReference type="Pfam" id="PF00834">
    <property type="entry name" value="Ribul_P_3_epim"/>
    <property type="match status" value="1"/>
</dbReference>
<evidence type="ECO:0000256" key="8">
    <source>
        <dbReference type="ARBA" id="ARBA00005016"/>
    </source>
</evidence>
<keyword evidence="13" id="KW-0479">Metal-binding</keyword>
<comment type="similarity">
    <text evidence="9">Belongs to the TPA1 family.</text>
</comment>
<comment type="catalytic activity">
    <reaction evidence="23">
        <text>[ribosomal protein uS12]-L-proline + 2-oxoglutarate + O2 = [ribosomal protein uS12]-(3S)-3-hydroxy-L-proline + succinate + CO2</text>
        <dbReference type="Rhea" id="RHEA:54156"/>
        <dbReference type="Rhea" id="RHEA-COMP:13816"/>
        <dbReference type="Rhea" id="RHEA-COMP:13818"/>
        <dbReference type="ChEBI" id="CHEBI:15379"/>
        <dbReference type="ChEBI" id="CHEBI:16526"/>
        <dbReference type="ChEBI" id="CHEBI:16810"/>
        <dbReference type="ChEBI" id="CHEBI:30031"/>
        <dbReference type="ChEBI" id="CHEBI:50342"/>
        <dbReference type="ChEBI" id="CHEBI:85428"/>
    </reaction>
</comment>
<dbReference type="GO" id="GO:0031418">
    <property type="term" value="F:L-ascorbic acid binding"/>
    <property type="evidence" value="ECO:0007669"/>
    <property type="project" value="UniProtKB-KW"/>
</dbReference>
<keyword evidence="29" id="KW-1185">Reference proteome</keyword>
<dbReference type="GO" id="GO:0005737">
    <property type="term" value="C:cytoplasm"/>
    <property type="evidence" value="ECO:0007669"/>
    <property type="project" value="TreeGrafter"/>
</dbReference>
<dbReference type="Gene3D" id="3.20.20.70">
    <property type="entry name" value="Aldolase class I"/>
    <property type="match status" value="1"/>
</dbReference>
<keyword evidence="18" id="KW-0413">Isomerase</keyword>
<dbReference type="CDD" id="cd00429">
    <property type="entry name" value="RPE"/>
    <property type="match status" value="1"/>
</dbReference>
<evidence type="ECO:0000256" key="10">
    <source>
        <dbReference type="ARBA" id="ARBA00009541"/>
    </source>
</evidence>
<feature type="compositionally biased region" description="Acidic residues" evidence="26">
    <location>
        <begin position="789"/>
        <end position="798"/>
    </location>
</feature>
<keyword evidence="15" id="KW-0223">Dioxygenase</keyword>
<dbReference type="PROSITE" id="PS01085">
    <property type="entry name" value="RIBUL_P_3_EPIMER_1"/>
    <property type="match status" value="1"/>
</dbReference>
<comment type="similarity">
    <text evidence="10">Belongs to the ribulose-phosphate 3-epimerase family.</text>
</comment>
<evidence type="ECO:0000256" key="23">
    <source>
        <dbReference type="ARBA" id="ARBA00047444"/>
    </source>
</evidence>
<feature type="domain" description="Fe2OG dioxygenase" evidence="27">
    <location>
        <begin position="391"/>
        <end position="516"/>
    </location>
</feature>
<dbReference type="EC" id="5.1.3.1" evidence="11"/>
<comment type="subcellular location">
    <subcellularLocation>
        <location evidence="7">Nucleus</location>
    </subcellularLocation>
</comment>
<dbReference type="Pfam" id="PF13661">
    <property type="entry name" value="2OG-FeII_Oxy_4"/>
    <property type="match status" value="1"/>
</dbReference>
<gene>
    <name evidence="28" type="ORF">C8A05DRAFT_46388</name>
</gene>
<dbReference type="PANTHER" id="PTHR12117">
    <property type="entry name" value="HISTONE ACETYLTRANSFERASE COMPLEX"/>
    <property type="match status" value="1"/>
</dbReference>
<feature type="compositionally biased region" description="Acidic residues" evidence="26">
    <location>
        <begin position="874"/>
        <end position="885"/>
    </location>
</feature>
<dbReference type="GO" id="GO:0005634">
    <property type="term" value="C:nucleus"/>
    <property type="evidence" value="ECO:0007669"/>
    <property type="project" value="UniProtKB-SubCell"/>
</dbReference>
<dbReference type="FunFam" id="2.60.120.620:FF:000014">
    <property type="entry name" value="Prolyl 3,4-dihydroxylase TPA1"/>
    <property type="match status" value="1"/>
</dbReference>
<keyword evidence="20" id="KW-0170">Cobalt</keyword>
<comment type="cofactor">
    <cofactor evidence="6">
        <name>L-ascorbate</name>
        <dbReference type="ChEBI" id="CHEBI:38290"/>
    </cofactor>
</comment>
<name>A0AAN6RRL7_9PEZI</name>
<evidence type="ECO:0000256" key="25">
    <source>
        <dbReference type="ARBA" id="ARBA00081607"/>
    </source>
</evidence>
<dbReference type="GO" id="GO:0006098">
    <property type="term" value="P:pentose-phosphate shunt"/>
    <property type="evidence" value="ECO:0007669"/>
    <property type="project" value="InterPro"/>
</dbReference>
<feature type="region of interest" description="Disordered" evidence="26">
    <location>
        <begin position="713"/>
        <end position="816"/>
    </location>
</feature>
<evidence type="ECO:0000256" key="11">
    <source>
        <dbReference type="ARBA" id="ARBA00013188"/>
    </source>
</evidence>
<feature type="compositionally biased region" description="Acidic residues" evidence="26">
    <location>
        <begin position="736"/>
        <end position="752"/>
    </location>
</feature>
<evidence type="ECO:0000256" key="21">
    <source>
        <dbReference type="ARBA" id="ARBA00029933"/>
    </source>
</evidence>
<evidence type="ECO:0000256" key="20">
    <source>
        <dbReference type="ARBA" id="ARBA00023285"/>
    </source>
</evidence>
<comment type="pathway">
    <text evidence="8">Carbohydrate degradation; pentose phosphate pathway; D-xylulose 5-phosphate from D-ribulose 5-phosphate (non-oxidative stage): step 1/1.</text>
</comment>
<evidence type="ECO:0000256" key="26">
    <source>
        <dbReference type="SAM" id="MobiDB-lite"/>
    </source>
</evidence>
<dbReference type="HAMAP" id="MF_02227">
    <property type="entry name" value="RPE"/>
    <property type="match status" value="1"/>
</dbReference>
<feature type="region of interest" description="Disordered" evidence="26">
    <location>
        <begin position="873"/>
        <end position="914"/>
    </location>
</feature>
<comment type="cofactor">
    <cofactor evidence="5">
        <name>Fe(2+)</name>
        <dbReference type="ChEBI" id="CHEBI:29033"/>
    </cofactor>
</comment>
<dbReference type="Proteomes" id="UP001303889">
    <property type="component" value="Unassembled WGS sequence"/>
</dbReference>
<evidence type="ECO:0000256" key="6">
    <source>
        <dbReference type="ARBA" id="ARBA00001961"/>
    </source>
</evidence>
<evidence type="ECO:0000256" key="1">
    <source>
        <dbReference type="ARBA" id="ARBA00001782"/>
    </source>
</evidence>
<dbReference type="FunFam" id="3.20.20.70:FF:000130">
    <property type="entry name" value="Ribulose-phosphate 3-epimerase"/>
    <property type="match status" value="1"/>
</dbReference>
<dbReference type="InterPro" id="IPR051842">
    <property type="entry name" value="uS12_prolyl_hydroxylase"/>
</dbReference>
<feature type="region of interest" description="Disordered" evidence="26">
    <location>
        <begin position="249"/>
        <end position="273"/>
    </location>
</feature>
<evidence type="ECO:0000256" key="19">
    <source>
        <dbReference type="ARBA" id="ARBA00023242"/>
    </source>
</evidence>
<evidence type="ECO:0000256" key="9">
    <source>
        <dbReference type="ARBA" id="ARBA00007443"/>
    </source>
</evidence>
<evidence type="ECO:0000256" key="24">
    <source>
        <dbReference type="ARBA" id="ARBA00051966"/>
    </source>
</evidence>
<dbReference type="InterPro" id="IPR019601">
    <property type="entry name" value="Oxoglutarate/Fe-dep_Oase_C"/>
</dbReference>
<dbReference type="InterPro" id="IPR000056">
    <property type="entry name" value="Ribul_P_3_epim-like"/>
</dbReference>
<feature type="compositionally biased region" description="Acidic residues" evidence="26">
    <location>
        <begin position="895"/>
        <end position="914"/>
    </location>
</feature>
<dbReference type="AlphaFoldDB" id="A0AAN6RRL7"/>
<proteinExistence type="inferred from homology"/>
<dbReference type="GO" id="GO:0004750">
    <property type="term" value="F:D-ribulose-phosphate 3-epimerase activity"/>
    <property type="evidence" value="ECO:0007669"/>
    <property type="project" value="UniProtKB-EC"/>
</dbReference>
<dbReference type="GO" id="GO:0005975">
    <property type="term" value="P:carbohydrate metabolic process"/>
    <property type="evidence" value="ECO:0007669"/>
    <property type="project" value="InterPro"/>
</dbReference>
<evidence type="ECO:0000256" key="22">
    <source>
        <dbReference type="ARBA" id="ARBA00030599"/>
    </source>
</evidence>
<evidence type="ECO:0000256" key="16">
    <source>
        <dbReference type="ARBA" id="ARBA00023002"/>
    </source>
</evidence>
<dbReference type="InterPro" id="IPR011060">
    <property type="entry name" value="RibuloseP-bd_barrel"/>
</dbReference>
<reference evidence="28" key="2">
    <citation type="submission" date="2023-05" db="EMBL/GenBank/DDBJ databases">
        <authorList>
            <consortium name="Lawrence Berkeley National Laboratory"/>
            <person name="Steindorff A."/>
            <person name="Hensen N."/>
            <person name="Bonometti L."/>
            <person name="Westerberg I."/>
            <person name="Brannstrom I.O."/>
            <person name="Guillou S."/>
            <person name="Cros-Aarteil S."/>
            <person name="Calhoun S."/>
            <person name="Haridas S."/>
            <person name="Kuo A."/>
            <person name="Mondo S."/>
            <person name="Pangilinan J."/>
            <person name="Riley R."/>
            <person name="Labutti K."/>
            <person name="Andreopoulos B."/>
            <person name="Lipzen A."/>
            <person name="Chen C."/>
            <person name="Yanf M."/>
            <person name="Daum C."/>
            <person name="Ng V."/>
            <person name="Clum A."/>
            <person name="Ohm R."/>
            <person name="Martin F."/>
            <person name="Silar P."/>
            <person name="Natvig D."/>
            <person name="Lalanne C."/>
            <person name="Gautier V."/>
            <person name="Ament-Velasquez S.L."/>
            <person name="Kruys A."/>
            <person name="Hutchinson M.I."/>
            <person name="Powell A.J."/>
            <person name="Barry K."/>
            <person name="Miller A.N."/>
            <person name="Grigoriev I.V."/>
            <person name="Debuchy R."/>
            <person name="Gladieux P."/>
            <person name="Thoren M.H."/>
            <person name="Johannesson H."/>
        </authorList>
    </citation>
    <scope>NUCLEOTIDE SEQUENCE</scope>
    <source>
        <strain evidence="28">CBS 103.79</strain>
    </source>
</reference>
<dbReference type="SUPFAM" id="SSF51366">
    <property type="entry name" value="Ribulose-phoshate binding barrel"/>
    <property type="match status" value="1"/>
</dbReference>
<dbReference type="GO" id="GO:0031543">
    <property type="term" value="F:peptidyl-proline dioxygenase activity"/>
    <property type="evidence" value="ECO:0007669"/>
    <property type="project" value="TreeGrafter"/>
</dbReference>
<dbReference type="InterPro" id="IPR039558">
    <property type="entry name" value="TPA1/OFD1_N"/>
</dbReference>
<dbReference type="SMART" id="SM00702">
    <property type="entry name" value="P4Hc"/>
    <property type="match status" value="1"/>
</dbReference>
<evidence type="ECO:0000256" key="5">
    <source>
        <dbReference type="ARBA" id="ARBA00001954"/>
    </source>
</evidence>
<sequence length="914" mass="100654">MAPKAIIAPSILSADFADLGAACSRTISQGADWLHVDIMDGHFVPNLTFGPPVVAKIRSHVDRPTEHHGKGTFDCHMMIAEPKKWVKEFKAVGCDLYCFHYEAAVGSSAAESPEAKSDRTTSPRELVRYVHEQGMLAGVAVKPATPVDVLFELIESEDPAERPDMVLVMTVEPGFGGQKFMASELPKVQELRKRYPDLNIEVDGGLGPGTIDQAADAGANVIVAGSAVFGAKDPAEVIALLREATAAMKRKADGPAGGKKPPTKKRSKNTLSKDDAKARFRKGLFDKAVLAKYTSQYASSTPYKHSVISDLIDDDLLRKVRSEIKANVHFTPKETDIYKIHQSGDLANLDGLDDDALAKLPSLLSLRDGLYSQTFRDYVSRITNCGPLSGRKTDMAINVYTPGCYLLCHDDVIGSRKVSYILYLTDPDTPWQPEWGGALRLFPVVDRKGKDSEVAKTPLPDVVKVIPPAWNQLSFFAVQPGESFHDVEEVYHAPSKEELRRNGGRIRMAISGWFHIPQIGEDGYVEGAEEKAAQKSGLMQLQGNPDQHDLPQAKPVPVECEDAEDSDDFPLDSADLDFLLKYMSPTYLTPDTLDRVSDHFKEEFSITLPGILHPKFAEKLRQHIESQESKPLPEETEEVEKGAWRVARPPHKHRYLYLQPGQKRLEASPLKELLEVFLPSRQFRLWLQMATDSTIENHDLLVRRFRHGKDYTLATGHEGNPRLEVNIGLTPTEGWGDIEDDDDGDSEASSEAEESHDVKKGKKGKGKANAGDPKSNNRGRGKAANKDTEPEEEDEGEEVGGHEVYMAGDDDGGNEDAAIYKSSAEDDNILFFQAAAWNKMTIVLRDSGTLRFVKYVSASAKGDRWDASATFEIAEQDEEPDEDGSGEGSGVGVSDDSEEEFNGFSPSEDDSDSD</sequence>
<keyword evidence="14" id="KW-0847">Vitamin C</keyword>
<dbReference type="Gene3D" id="2.60.120.620">
    <property type="entry name" value="q2cbj1_9rhob like domain"/>
    <property type="match status" value="2"/>
</dbReference>
<evidence type="ECO:0000256" key="3">
    <source>
        <dbReference type="ARBA" id="ARBA00001941"/>
    </source>
</evidence>
<dbReference type="GO" id="GO:0005506">
    <property type="term" value="F:iron ion binding"/>
    <property type="evidence" value="ECO:0007669"/>
    <property type="project" value="InterPro"/>
</dbReference>
<accession>A0AAN6RRL7</accession>
<evidence type="ECO:0000259" key="27">
    <source>
        <dbReference type="PROSITE" id="PS51471"/>
    </source>
</evidence>
<evidence type="ECO:0000256" key="12">
    <source>
        <dbReference type="ARBA" id="ARBA00013920"/>
    </source>
</evidence>
<organism evidence="28 29">
    <name type="scientific">Staphylotrichum tortipilum</name>
    <dbReference type="NCBI Taxonomy" id="2831512"/>
    <lineage>
        <taxon>Eukaryota</taxon>
        <taxon>Fungi</taxon>
        <taxon>Dikarya</taxon>
        <taxon>Ascomycota</taxon>
        <taxon>Pezizomycotina</taxon>
        <taxon>Sordariomycetes</taxon>
        <taxon>Sordariomycetidae</taxon>
        <taxon>Sordariales</taxon>
        <taxon>Chaetomiaceae</taxon>
        <taxon>Staphylotrichum</taxon>
    </lineage>
</organism>
<comment type="catalytic activity">
    <reaction evidence="24">
        <text>[ribosomal protein uS12]-(3S)-3-hydroxy-L-proline + 2-oxoglutarate + O2 = [ribosomal protein uS12]-(3S)-3,4-dihydroxy-L-proline + succinate + CO2</text>
        <dbReference type="Rhea" id="RHEA:54160"/>
        <dbReference type="Rhea" id="RHEA-COMP:13817"/>
        <dbReference type="Rhea" id="RHEA-COMP:13818"/>
        <dbReference type="ChEBI" id="CHEBI:15379"/>
        <dbReference type="ChEBI" id="CHEBI:16526"/>
        <dbReference type="ChEBI" id="CHEBI:16810"/>
        <dbReference type="ChEBI" id="CHEBI:30031"/>
        <dbReference type="ChEBI" id="CHEBI:85428"/>
        <dbReference type="ChEBI" id="CHEBI:138052"/>
    </reaction>
</comment>
<keyword evidence="19" id="KW-0539">Nucleus</keyword>
<dbReference type="GO" id="GO:0010604">
    <property type="term" value="P:positive regulation of macromolecule metabolic process"/>
    <property type="evidence" value="ECO:0007669"/>
    <property type="project" value="UniProtKB-ARBA"/>
</dbReference>
<evidence type="ECO:0000256" key="15">
    <source>
        <dbReference type="ARBA" id="ARBA00022964"/>
    </source>
</evidence>
<comment type="cofactor">
    <cofactor evidence="3">
        <name>Co(2+)</name>
        <dbReference type="ChEBI" id="CHEBI:48828"/>
    </cofactor>
</comment>
<evidence type="ECO:0000313" key="29">
    <source>
        <dbReference type="Proteomes" id="UP001303889"/>
    </source>
</evidence>
<comment type="cofactor">
    <cofactor evidence="2">
        <name>Mn(2+)</name>
        <dbReference type="ChEBI" id="CHEBI:29035"/>
    </cofactor>
</comment>
<evidence type="ECO:0000256" key="14">
    <source>
        <dbReference type="ARBA" id="ARBA00022896"/>
    </source>
</evidence>
<dbReference type="EMBL" id="MU855765">
    <property type="protein sequence ID" value="KAK3899586.1"/>
    <property type="molecule type" value="Genomic_DNA"/>
</dbReference>
<reference evidence="28" key="1">
    <citation type="journal article" date="2023" name="Mol. Phylogenet. Evol.">
        <title>Genome-scale phylogeny and comparative genomics of the fungal order Sordariales.</title>
        <authorList>
            <person name="Hensen N."/>
            <person name="Bonometti L."/>
            <person name="Westerberg I."/>
            <person name="Brannstrom I.O."/>
            <person name="Guillou S."/>
            <person name="Cros-Aarteil S."/>
            <person name="Calhoun S."/>
            <person name="Haridas S."/>
            <person name="Kuo A."/>
            <person name="Mondo S."/>
            <person name="Pangilinan J."/>
            <person name="Riley R."/>
            <person name="LaButti K."/>
            <person name="Andreopoulos B."/>
            <person name="Lipzen A."/>
            <person name="Chen C."/>
            <person name="Yan M."/>
            <person name="Daum C."/>
            <person name="Ng V."/>
            <person name="Clum A."/>
            <person name="Steindorff A."/>
            <person name="Ohm R.A."/>
            <person name="Martin F."/>
            <person name="Silar P."/>
            <person name="Natvig D.O."/>
            <person name="Lalanne C."/>
            <person name="Gautier V."/>
            <person name="Ament-Velasquez S.L."/>
            <person name="Kruys A."/>
            <person name="Hutchinson M.I."/>
            <person name="Powell A.J."/>
            <person name="Barry K."/>
            <person name="Miller A.N."/>
            <person name="Grigoriev I.V."/>
            <person name="Debuchy R."/>
            <person name="Gladieux P."/>
            <person name="Hiltunen Thoren M."/>
            <person name="Johannesson H."/>
        </authorList>
    </citation>
    <scope>NUCLEOTIDE SEQUENCE</scope>
    <source>
        <strain evidence="28">CBS 103.79</strain>
    </source>
</reference>
<dbReference type="NCBIfam" id="NF004076">
    <property type="entry name" value="PRK05581.1-4"/>
    <property type="match status" value="1"/>
</dbReference>
<keyword evidence="16" id="KW-0560">Oxidoreductase</keyword>
<dbReference type="PROSITE" id="PS01086">
    <property type="entry name" value="RIBUL_P_3_EPIMER_2"/>
    <property type="match status" value="1"/>
</dbReference>
<comment type="caution">
    <text evidence="28">The sequence shown here is derived from an EMBL/GenBank/DDBJ whole genome shotgun (WGS) entry which is preliminary data.</text>
</comment>
<keyword evidence="17" id="KW-0408">Iron</keyword>
<evidence type="ECO:0000256" key="4">
    <source>
        <dbReference type="ARBA" id="ARBA00001947"/>
    </source>
</evidence>
<dbReference type="InterPro" id="IPR013785">
    <property type="entry name" value="Aldolase_TIM"/>
</dbReference>
<evidence type="ECO:0000256" key="7">
    <source>
        <dbReference type="ARBA" id="ARBA00004123"/>
    </source>
</evidence>
<comment type="cofactor">
    <cofactor evidence="4">
        <name>Zn(2+)</name>
        <dbReference type="ChEBI" id="CHEBI:29105"/>
    </cofactor>
</comment>
<evidence type="ECO:0000256" key="17">
    <source>
        <dbReference type="ARBA" id="ARBA00023004"/>
    </source>
</evidence>
<dbReference type="InterPro" id="IPR006620">
    <property type="entry name" value="Pro_4_hyd_alph"/>
</dbReference>
<evidence type="ECO:0000256" key="18">
    <source>
        <dbReference type="ARBA" id="ARBA00023235"/>
    </source>
</evidence>
<evidence type="ECO:0000313" key="28">
    <source>
        <dbReference type="EMBL" id="KAK3899586.1"/>
    </source>
</evidence>
<dbReference type="InterPro" id="IPR026019">
    <property type="entry name" value="Ribul_P_3_epim"/>
</dbReference>
<dbReference type="PANTHER" id="PTHR12117:SF0">
    <property type="entry name" value="PROLYL 3-HYDROXYLASE OGFOD1"/>
    <property type="match status" value="1"/>
</dbReference>